<comment type="catalytic activity">
    <reaction evidence="9">
        <text>Ca(2+)(in) + ATP + H2O = Ca(2+)(out) + ADP + phosphate + H(+)</text>
        <dbReference type="Rhea" id="RHEA:18105"/>
        <dbReference type="ChEBI" id="CHEBI:15377"/>
        <dbReference type="ChEBI" id="CHEBI:15378"/>
        <dbReference type="ChEBI" id="CHEBI:29108"/>
        <dbReference type="ChEBI" id="CHEBI:30616"/>
        <dbReference type="ChEBI" id="CHEBI:43474"/>
        <dbReference type="ChEBI" id="CHEBI:456216"/>
        <dbReference type="EC" id="7.2.2.10"/>
    </reaction>
</comment>
<dbReference type="SFLD" id="SFLDG00002">
    <property type="entry name" value="C1.7:_P-type_atpase_like"/>
    <property type="match status" value="1"/>
</dbReference>
<dbReference type="Pfam" id="PF13246">
    <property type="entry name" value="Cation_ATPase"/>
    <property type="match status" value="1"/>
</dbReference>
<dbReference type="SFLD" id="SFLDF00027">
    <property type="entry name" value="p-type_atpase"/>
    <property type="match status" value="1"/>
</dbReference>
<dbReference type="SUPFAM" id="SSF56784">
    <property type="entry name" value="HAD-like"/>
    <property type="match status" value="1"/>
</dbReference>
<feature type="transmembrane region" description="Helical" evidence="9">
    <location>
        <begin position="719"/>
        <end position="736"/>
    </location>
</feature>
<dbReference type="Pfam" id="PF00689">
    <property type="entry name" value="Cation_ATPase_C"/>
    <property type="match status" value="1"/>
</dbReference>
<feature type="transmembrane region" description="Helical" evidence="9">
    <location>
        <begin position="110"/>
        <end position="136"/>
    </location>
</feature>
<evidence type="ECO:0000256" key="5">
    <source>
        <dbReference type="ARBA" id="ARBA00022842"/>
    </source>
</evidence>
<comment type="similarity">
    <text evidence="9">Belongs to the cation transport ATPase (P-type) (TC 3.A.3) family.</text>
</comment>
<evidence type="ECO:0000256" key="1">
    <source>
        <dbReference type="ARBA" id="ARBA00004127"/>
    </source>
</evidence>
<dbReference type="GO" id="GO:0005886">
    <property type="term" value="C:plasma membrane"/>
    <property type="evidence" value="ECO:0007669"/>
    <property type="project" value="TreeGrafter"/>
</dbReference>
<feature type="transmembrane region" description="Helical" evidence="9">
    <location>
        <begin position="756"/>
        <end position="776"/>
    </location>
</feature>
<dbReference type="GO" id="GO:0005388">
    <property type="term" value="F:P-type calcium transporter activity"/>
    <property type="evidence" value="ECO:0007669"/>
    <property type="project" value="UniProtKB-EC"/>
</dbReference>
<dbReference type="SUPFAM" id="SSF81665">
    <property type="entry name" value="Calcium ATPase, transmembrane domain M"/>
    <property type="match status" value="1"/>
</dbReference>
<proteinExistence type="inferred from homology"/>
<evidence type="ECO:0000256" key="7">
    <source>
        <dbReference type="ARBA" id="ARBA00023065"/>
    </source>
</evidence>
<keyword evidence="8 9" id="KW-0472">Membrane</keyword>
<dbReference type="PROSITE" id="PS00154">
    <property type="entry name" value="ATPASE_E1_E2"/>
    <property type="match status" value="1"/>
</dbReference>
<keyword evidence="9" id="KW-0547">Nucleotide-binding</keyword>
<accession>A0A1B6CSF5</accession>
<dbReference type="InterPro" id="IPR044492">
    <property type="entry name" value="P_typ_ATPase_HD_dom"/>
</dbReference>
<keyword evidence="9" id="KW-0106">Calcium</keyword>
<keyword evidence="7 9" id="KW-0406">Ion transport</keyword>
<dbReference type="FunFam" id="1.20.1110.10:FF:000033">
    <property type="entry name" value="Calcium-transporting ATPase"/>
    <property type="match status" value="1"/>
</dbReference>
<reference evidence="11" key="1">
    <citation type="submission" date="2015-12" db="EMBL/GenBank/DDBJ databases">
        <title>De novo transcriptome assembly of four potential Pierce s Disease insect vectors from Arizona vineyards.</title>
        <authorList>
            <person name="Tassone E.E."/>
        </authorList>
    </citation>
    <scope>NUCLEOTIDE SEQUENCE</scope>
</reference>
<dbReference type="InterPro" id="IPR006408">
    <property type="entry name" value="P-type_ATPase_IIB"/>
</dbReference>
<protein>
    <recommendedName>
        <fullName evidence="9">Calcium-transporting ATPase</fullName>
        <ecNumber evidence="9">7.2.2.10</ecNumber>
    </recommendedName>
</protein>
<keyword evidence="9" id="KW-0109">Calcium transport</keyword>
<dbReference type="GO" id="GO:0046872">
    <property type="term" value="F:metal ion binding"/>
    <property type="evidence" value="ECO:0007669"/>
    <property type="project" value="UniProtKB-KW"/>
</dbReference>
<feature type="domain" description="Cation-transporting P-type ATPase C-terminal" evidence="10">
    <location>
        <begin position="630"/>
        <end position="806"/>
    </location>
</feature>
<dbReference type="EMBL" id="GEDC01020918">
    <property type="protein sequence ID" value="JAS16380.1"/>
    <property type="molecule type" value="Transcribed_RNA"/>
</dbReference>
<dbReference type="InterPro" id="IPR006068">
    <property type="entry name" value="ATPase_P-typ_cation-transptr_C"/>
</dbReference>
<dbReference type="Gene3D" id="1.20.1110.10">
    <property type="entry name" value="Calcium-transporting ATPase, transmembrane domain"/>
    <property type="match status" value="2"/>
</dbReference>
<keyword evidence="6 9" id="KW-1133">Transmembrane helix</keyword>
<evidence type="ECO:0000313" key="11">
    <source>
        <dbReference type="EMBL" id="JAS16380.1"/>
    </source>
</evidence>
<organism evidence="11">
    <name type="scientific">Clastoptera arizonana</name>
    <name type="common">Arizona spittle bug</name>
    <dbReference type="NCBI Taxonomy" id="38151"/>
    <lineage>
        <taxon>Eukaryota</taxon>
        <taxon>Metazoa</taxon>
        <taxon>Ecdysozoa</taxon>
        <taxon>Arthropoda</taxon>
        <taxon>Hexapoda</taxon>
        <taxon>Insecta</taxon>
        <taxon>Pterygota</taxon>
        <taxon>Neoptera</taxon>
        <taxon>Paraneoptera</taxon>
        <taxon>Hemiptera</taxon>
        <taxon>Auchenorrhyncha</taxon>
        <taxon>Cercopoidea</taxon>
        <taxon>Clastopteridae</taxon>
        <taxon>Clastoptera</taxon>
    </lineage>
</organism>
<keyword evidence="9" id="KW-0067">ATP-binding</keyword>
<dbReference type="NCBIfam" id="TIGR01494">
    <property type="entry name" value="ATPase_P-type"/>
    <property type="match status" value="2"/>
</dbReference>
<dbReference type="PANTHER" id="PTHR24093:SF369">
    <property type="entry name" value="CALCIUM-TRANSPORTING ATPASE"/>
    <property type="match status" value="1"/>
</dbReference>
<dbReference type="SFLD" id="SFLDS00003">
    <property type="entry name" value="Haloacid_Dehalogenase"/>
    <property type="match status" value="1"/>
</dbReference>
<dbReference type="EC" id="7.2.2.10" evidence="9"/>
<evidence type="ECO:0000259" key="10">
    <source>
        <dbReference type="Pfam" id="PF00689"/>
    </source>
</evidence>
<dbReference type="GO" id="GO:0012505">
    <property type="term" value="C:endomembrane system"/>
    <property type="evidence" value="ECO:0007669"/>
    <property type="project" value="UniProtKB-SubCell"/>
</dbReference>
<evidence type="ECO:0000256" key="4">
    <source>
        <dbReference type="ARBA" id="ARBA00022723"/>
    </source>
</evidence>
<dbReference type="PRINTS" id="PR00121">
    <property type="entry name" value="NAKATPASE"/>
</dbReference>
<dbReference type="InterPro" id="IPR018303">
    <property type="entry name" value="ATPase_P-typ_P_site"/>
</dbReference>
<gene>
    <name evidence="11" type="ORF">g.4459</name>
</gene>
<keyword evidence="5" id="KW-0460">Magnesium</keyword>
<dbReference type="GO" id="GO:0016887">
    <property type="term" value="F:ATP hydrolysis activity"/>
    <property type="evidence" value="ECO:0007669"/>
    <property type="project" value="InterPro"/>
</dbReference>
<dbReference type="FunFam" id="1.20.1110.10:FF:000001">
    <property type="entry name" value="Calcium-transporting ATPase"/>
    <property type="match status" value="1"/>
</dbReference>
<evidence type="ECO:0000256" key="6">
    <source>
        <dbReference type="ARBA" id="ARBA00022989"/>
    </source>
</evidence>
<dbReference type="GO" id="GO:0005524">
    <property type="term" value="F:ATP binding"/>
    <property type="evidence" value="ECO:0007669"/>
    <property type="project" value="UniProtKB-KW"/>
</dbReference>
<dbReference type="InterPro" id="IPR001757">
    <property type="entry name" value="P_typ_ATPase"/>
</dbReference>
<feature type="transmembrane region" description="Helical" evidence="9">
    <location>
        <begin position="788"/>
        <end position="809"/>
    </location>
</feature>
<keyword evidence="4" id="KW-0479">Metal-binding</keyword>
<dbReference type="Gene3D" id="3.40.1110.10">
    <property type="entry name" value="Calcium-transporting ATPase, cytoplasmic domain N"/>
    <property type="match status" value="1"/>
</dbReference>
<keyword evidence="2 9" id="KW-0813">Transport</keyword>
<dbReference type="InterPro" id="IPR023298">
    <property type="entry name" value="ATPase_P-typ_TM_dom_sf"/>
</dbReference>
<comment type="function">
    <text evidence="9">Catalyzes the hydrolysis of ATP coupled with the transport of calcium.</text>
</comment>
<feature type="transmembrane region" description="Helical" evidence="9">
    <location>
        <begin position="605"/>
        <end position="624"/>
    </location>
</feature>
<dbReference type="PANTHER" id="PTHR24093">
    <property type="entry name" value="CATION TRANSPORTING ATPASE"/>
    <property type="match status" value="1"/>
</dbReference>
<feature type="transmembrane region" description="Helical" evidence="9">
    <location>
        <begin position="156"/>
        <end position="185"/>
    </location>
</feature>
<dbReference type="AlphaFoldDB" id="A0A1B6CSF5"/>
<comment type="caution">
    <text evidence="9">Lacks conserved residue(s) required for the propagation of feature annotation.</text>
</comment>
<dbReference type="PRINTS" id="PR00119">
    <property type="entry name" value="CATATPASE"/>
</dbReference>
<evidence type="ECO:0000256" key="9">
    <source>
        <dbReference type="RuleBase" id="RU361146"/>
    </source>
</evidence>
<sequence>MIYSGTHVMQGSGKMVVTAVGIHSQAGIIYTLLNSVHPNEKNKNERNIGNYAKEKTVEIKVVNADLYLSEQSSSEVITNSRDEQVNEAKKLQFESNNIRKQRKSILQNKLTKLSIVIGTVGAIIAAITFIILVLQFCIKKFVVDKLEWESSDMNQIVHFFIVGVTLLVVVIPEGLPLAVTISLAYSVKKMMKDNNLVRHLDACETMGNATTICSDKTGTLTTNKMTVVASYICGNFFTTVPEFSSIPENVGEYIIKAISINTCYTSRVVLSPLAGKHGTQIGNKTDCALLGFVTALGKNYQEIREQYPEKIFAHVYPFNSIRKSMSTIVPVAEEKGYHLFIKGASEVLLKKCSYCYGKNGEIITFTNEMQKEFESSVIKPMACDGLRTILLAHRDFVYNKESINQEQISPELDWKNEQDICDNLTLLCVVGIEDPVRPEVPAVMKKCQRAGIIVRMITGDNIITATSIALKCGIINYGDKYYVFDSNEFNKRIRDPDGKIQQDLLDKVWPNLRVLARSTPTDKYVLVKGIMNSKIKVDREVVAVTGDGTNDAPALMEADVGFAMGITGTDVAKDASDIIITDDSFISIVKAIMWGRNIYDNIAKFLQFQLTVNVVAVIVTFTGACTIKDSPLRAVQMLWVNLIMDTLASLALATEAPTAKLLLRKPYGSSKFLISRTMFKNIIAQSIYQISVELFLLFYGDIMMDIPSGTNFKTSPTQHHTIIFNAFVMMTLFNEINSRSVHDHHNIFEGLFKNYIFCTIWIVSFVLQTLFIEFGQSIFWTSSLTLDQWLWCIFFGIGSLLWCQLSSCIHVNKVPRFLIWGKEDLITGEEARSSILWARGKSRLQYQLDVIQAFRESVDTNLV</sequence>
<comment type="subcellular location">
    <subcellularLocation>
        <location evidence="1">Endomembrane system</location>
        <topology evidence="1">Multi-pass membrane protein</topology>
    </subcellularLocation>
    <subcellularLocation>
        <location evidence="9">Membrane</location>
        <topology evidence="9">Multi-pass membrane protein</topology>
    </subcellularLocation>
</comment>
<dbReference type="InterPro" id="IPR036412">
    <property type="entry name" value="HAD-like_sf"/>
</dbReference>
<keyword evidence="3 9" id="KW-0812">Transmembrane</keyword>
<feature type="transmembrane region" description="Helical" evidence="9">
    <location>
        <begin position="678"/>
        <end position="699"/>
    </location>
</feature>
<dbReference type="NCBIfam" id="TIGR01517">
    <property type="entry name" value="ATPase-IIB_Ca"/>
    <property type="match status" value="1"/>
</dbReference>
<dbReference type="InterPro" id="IPR023299">
    <property type="entry name" value="ATPase_P-typ_cyto_dom_N"/>
</dbReference>
<name>A0A1B6CSF5_9HEMI</name>
<dbReference type="Pfam" id="PF08282">
    <property type="entry name" value="Hydrolase_3"/>
    <property type="match status" value="1"/>
</dbReference>
<evidence type="ECO:0000256" key="2">
    <source>
        <dbReference type="ARBA" id="ARBA00022448"/>
    </source>
</evidence>
<evidence type="ECO:0000256" key="8">
    <source>
        <dbReference type="ARBA" id="ARBA00023136"/>
    </source>
</evidence>
<evidence type="ECO:0000256" key="3">
    <source>
        <dbReference type="ARBA" id="ARBA00022692"/>
    </source>
</evidence>
<dbReference type="SUPFAM" id="SSF81660">
    <property type="entry name" value="Metal cation-transporting ATPase, ATP-binding domain N"/>
    <property type="match status" value="1"/>
</dbReference>
<dbReference type="GO" id="GO:0051480">
    <property type="term" value="P:regulation of cytosolic calcium ion concentration"/>
    <property type="evidence" value="ECO:0007669"/>
    <property type="project" value="TreeGrafter"/>
</dbReference>